<accession>A0A1I5XGR2</accession>
<dbReference type="PANTHER" id="PTHR45138:SF9">
    <property type="entry name" value="DIGUANYLATE CYCLASE DGCM-RELATED"/>
    <property type="match status" value="1"/>
</dbReference>
<keyword evidence="1" id="KW-0472">Membrane</keyword>
<evidence type="ECO:0000313" key="3">
    <source>
        <dbReference type="EMBL" id="SFQ31149.1"/>
    </source>
</evidence>
<dbReference type="CDD" id="cd01949">
    <property type="entry name" value="GGDEF"/>
    <property type="match status" value="1"/>
</dbReference>
<evidence type="ECO:0000313" key="4">
    <source>
        <dbReference type="Proteomes" id="UP000182624"/>
    </source>
</evidence>
<organism evidence="3 4">
    <name type="scientific">Butyrivibrio proteoclasticus</name>
    <dbReference type="NCBI Taxonomy" id="43305"/>
    <lineage>
        <taxon>Bacteria</taxon>
        <taxon>Bacillati</taxon>
        <taxon>Bacillota</taxon>
        <taxon>Clostridia</taxon>
        <taxon>Lachnospirales</taxon>
        <taxon>Lachnospiraceae</taxon>
        <taxon>Butyrivibrio</taxon>
    </lineage>
</organism>
<dbReference type="EMBL" id="FOXO01000032">
    <property type="protein sequence ID" value="SFQ31149.1"/>
    <property type="molecule type" value="Genomic_DNA"/>
</dbReference>
<feature type="transmembrane region" description="Helical" evidence="1">
    <location>
        <begin position="337"/>
        <end position="366"/>
    </location>
</feature>
<dbReference type="GO" id="GO:0052621">
    <property type="term" value="F:diguanylate cyclase activity"/>
    <property type="evidence" value="ECO:0007669"/>
    <property type="project" value="TreeGrafter"/>
</dbReference>
<dbReference type="InterPro" id="IPR050469">
    <property type="entry name" value="Diguanylate_Cyclase"/>
</dbReference>
<reference evidence="4" key="1">
    <citation type="submission" date="2016-10" db="EMBL/GenBank/DDBJ databases">
        <authorList>
            <person name="Varghese N."/>
            <person name="Submissions S."/>
        </authorList>
    </citation>
    <scope>NUCLEOTIDE SEQUENCE [LARGE SCALE GENOMIC DNA]</scope>
    <source>
        <strain evidence="4">P18</strain>
    </source>
</reference>
<keyword evidence="1" id="KW-0812">Transmembrane</keyword>
<feature type="transmembrane region" description="Helical" evidence="1">
    <location>
        <begin position="378"/>
        <end position="398"/>
    </location>
</feature>
<name>A0A1I5XGR2_9FIRM</name>
<dbReference type="PANTHER" id="PTHR45138">
    <property type="entry name" value="REGULATORY COMPONENTS OF SENSORY TRANSDUCTION SYSTEM"/>
    <property type="match status" value="1"/>
</dbReference>
<feature type="transmembrane region" description="Helical" evidence="1">
    <location>
        <begin position="242"/>
        <end position="264"/>
    </location>
</feature>
<feature type="domain" description="GGDEF" evidence="2">
    <location>
        <begin position="440"/>
        <end position="577"/>
    </location>
</feature>
<dbReference type="SUPFAM" id="SSF55073">
    <property type="entry name" value="Nucleotide cyclase"/>
    <property type="match status" value="1"/>
</dbReference>
<proteinExistence type="predicted"/>
<evidence type="ECO:0000256" key="1">
    <source>
        <dbReference type="SAM" id="Phobius"/>
    </source>
</evidence>
<protein>
    <submittedName>
        <fullName evidence="3">Diguanylate cyclase (GGDEF) domain-containing protein</fullName>
    </submittedName>
</protein>
<keyword evidence="4" id="KW-1185">Reference proteome</keyword>
<dbReference type="RefSeq" id="WP_074891092.1">
    <property type="nucleotide sequence ID" value="NZ_FOXO01000032.1"/>
</dbReference>
<feature type="transmembrane region" description="Helical" evidence="1">
    <location>
        <begin position="276"/>
        <end position="296"/>
    </location>
</feature>
<feature type="transmembrane region" description="Helical" evidence="1">
    <location>
        <begin position="302"/>
        <end position="325"/>
    </location>
</feature>
<sequence length="592" mass="66807">MSVITRVKTAFLSLLAIALIVLTVAVLGTSKFNTPNEFELIQLDSGWTISHGSEYHYIESLVNSYTGLANSGNIIVIRTTLPDLTSYSDIPICICFRSILSTVDVYVDDALVYTFGHDYVEKGKMIPKVYNFVPLPKNCSKKTLQIRFTAQENSAFSGFSPVYLGTYNDICNQLLEPKRLSVVVGIFLMMFGFILLIISPFMLMSSSKDTSIFFSATTSLAMGMYIFCFNDLFWIVSDNPALYTFLEYLSLFLIPPSIMGFVLFDGRDRNKKIVAYGFLGSLLFVLTVTLMHIFNIAHICNFVVLFHFTVLIQGVYMVITLTISLRKRLKEKSEFRGVALSTVFLVAGLLVFMICAQIDIIVFNILKYSAEGEQSASINFTTVGALLFMICLFLNYFYHRIEYLSESSVKEKLEGIAYTDALTGIANRARCELTLAKLDDDYTIISLDLDYLKYTNDNYGHTEGDHLLKGFAAILKESFTEALLIGRMGGDEFIVVLPYIDEERCERAIKCMVDLMCFRTSKEEHIRYSASWGYATNKELSFKAGATAQDVYLLADTKMYSMKKQHHNQSLGRLYDDLLKTFSQKGGNSNEI</sequence>
<dbReference type="Proteomes" id="UP000182624">
    <property type="component" value="Unassembled WGS sequence"/>
</dbReference>
<keyword evidence="1" id="KW-1133">Transmembrane helix</keyword>
<dbReference type="InterPro" id="IPR029787">
    <property type="entry name" value="Nucleotide_cyclase"/>
</dbReference>
<dbReference type="AlphaFoldDB" id="A0A1I5XGR2"/>
<evidence type="ECO:0000259" key="2">
    <source>
        <dbReference type="PROSITE" id="PS50887"/>
    </source>
</evidence>
<dbReference type="PROSITE" id="PS50887">
    <property type="entry name" value="GGDEF"/>
    <property type="match status" value="1"/>
</dbReference>
<dbReference type="InterPro" id="IPR043128">
    <property type="entry name" value="Rev_trsase/Diguanyl_cyclase"/>
</dbReference>
<dbReference type="Pfam" id="PF00990">
    <property type="entry name" value="GGDEF"/>
    <property type="match status" value="1"/>
</dbReference>
<dbReference type="OrthoDB" id="9762533at2"/>
<dbReference type="Gene3D" id="3.30.70.270">
    <property type="match status" value="1"/>
</dbReference>
<feature type="transmembrane region" description="Helical" evidence="1">
    <location>
        <begin position="212"/>
        <end position="236"/>
    </location>
</feature>
<dbReference type="SMART" id="SM00267">
    <property type="entry name" value="GGDEF"/>
    <property type="match status" value="1"/>
</dbReference>
<dbReference type="NCBIfam" id="TIGR00254">
    <property type="entry name" value="GGDEF"/>
    <property type="match status" value="1"/>
</dbReference>
<dbReference type="InterPro" id="IPR000160">
    <property type="entry name" value="GGDEF_dom"/>
</dbReference>
<feature type="transmembrane region" description="Helical" evidence="1">
    <location>
        <begin position="180"/>
        <end position="203"/>
    </location>
</feature>
<gene>
    <name evidence="3" type="ORF">SAMN04487928_13217</name>
</gene>